<gene>
    <name evidence="3" type="ORF">DW929_06415</name>
</gene>
<dbReference type="PANTHER" id="PTHR43842">
    <property type="entry name" value="PROPIONYL-COA CARBOXYLASE BETA CHAIN"/>
    <property type="match status" value="1"/>
</dbReference>
<dbReference type="InterPro" id="IPR029045">
    <property type="entry name" value="ClpP/crotonase-like_dom_sf"/>
</dbReference>
<dbReference type="PROSITE" id="PS50989">
    <property type="entry name" value="COA_CT_CTER"/>
    <property type="match status" value="1"/>
</dbReference>
<dbReference type="GO" id="GO:0016740">
    <property type="term" value="F:transferase activity"/>
    <property type="evidence" value="ECO:0007669"/>
    <property type="project" value="UniProtKB-KW"/>
</dbReference>
<evidence type="ECO:0000313" key="3">
    <source>
        <dbReference type="EMBL" id="RHA54846.1"/>
    </source>
</evidence>
<dbReference type="AlphaFoldDB" id="A0A413S0X3"/>
<dbReference type="GO" id="GO:0009317">
    <property type="term" value="C:acetyl-CoA carboxylase complex"/>
    <property type="evidence" value="ECO:0007669"/>
    <property type="project" value="TreeGrafter"/>
</dbReference>
<name>A0A413S0X3_9FIRM</name>
<reference evidence="3 4" key="1">
    <citation type="submission" date="2018-08" db="EMBL/GenBank/DDBJ databases">
        <title>A genome reference for cultivated species of the human gut microbiota.</title>
        <authorList>
            <person name="Zou Y."/>
            <person name="Xue W."/>
            <person name="Luo G."/>
        </authorList>
    </citation>
    <scope>NUCLEOTIDE SEQUENCE [LARGE SCALE GENOMIC DNA]</scope>
    <source>
        <strain evidence="3 4">AM43-2</strain>
    </source>
</reference>
<dbReference type="SUPFAM" id="SSF52096">
    <property type="entry name" value="ClpP/crotonase"/>
    <property type="match status" value="2"/>
</dbReference>
<dbReference type="Proteomes" id="UP000284598">
    <property type="component" value="Unassembled WGS sequence"/>
</dbReference>
<feature type="domain" description="CoA carboxyltransferase N-terminal" evidence="1">
    <location>
        <begin position="1"/>
        <end position="230"/>
    </location>
</feature>
<proteinExistence type="predicted"/>
<evidence type="ECO:0000313" key="4">
    <source>
        <dbReference type="Proteomes" id="UP000284598"/>
    </source>
</evidence>
<organism evidence="3 4">
    <name type="scientific">Eubacterium ventriosum</name>
    <dbReference type="NCBI Taxonomy" id="39496"/>
    <lineage>
        <taxon>Bacteria</taxon>
        <taxon>Bacillati</taxon>
        <taxon>Bacillota</taxon>
        <taxon>Clostridia</taxon>
        <taxon>Eubacteriales</taxon>
        <taxon>Eubacteriaceae</taxon>
        <taxon>Eubacterium</taxon>
    </lineage>
</organism>
<evidence type="ECO:0000259" key="1">
    <source>
        <dbReference type="PROSITE" id="PS50980"/>
    </source>
</evidence>
<dbReference type="Pfam" id="PF01039">
    <property type="entry name" value="Carboxyl_trans"/>
    <property type="match status" value="1"/>
</dbReference>
<dbReference type="Gene3D" id="3.90.226.10">
    <property type="entry name" value="2-enoyl-CoA Hydratase, Chain A, domain 1"/>
    <property type="match status" value="2"/>
</dbReference>
<comment type="caution">
    <text evidence="3">The sequence shown here is derived from an EMBL/GenBank/DDBJ whole genome shotgun (WGS) entry which is preliminary data.</text>
</comment>
<dbReference type="InterPro" id="IPR011763">
    <property type="entry name" value="COA_CT_C"/>
</dbReference>
<dbReference type="InterPro" id="IPR034733">
    <property type="entry name" value="AcCoA_carboxyl_beta"/>
</dbReference>
<dbReference type="EMBL" id="QSFO01000006">
    <property type="protein sequence ID" value="RHA54846.1"/>
    <property type="molecule type" value="Genomic_DNA"/>
</dbReference>
<feature type="domain" description="CoA carboxyltransferase C-terminal" evidence="2">
    <location>
        <begin position="216"/>
        <end position="478"/>
    </location>
</feature>
<dbReference type="InterPro" id="IPR011762">
    <property type="entry name" value="COA_CT_N"/>
</dbReference>
<dbReference type="PANTHER" id="PTHR43842:SF2">
    <property type="entry name" value="PROPIONYL-COA CARBOXYLASE BETA CHAIN, MITOCHONDRIAL"/>
    <property type="match status" value="1"/>
</dbReference>
<evidence type="ECO:0000259" key="2">
    <source>
        <dbReference type="PROSITE" id="PS50989"/>
    </source>
</evidence>
<dbReference type="PROSITE" id="PS50980">
    <property type="entry name" value="COA_CT_NTER"/>
    <property type="match status" value="1"/>
</dbReference>
<protein>
    <submittedName>
        <fullName evidence="3">Carboxyl transferase</fullName>
    </submittedName>
</protein>
<dbReference type="RefSeq" id="WP_118025226.1">
    <property type="nucleotide sequence ID" value="NZ_JANGEU010000002.1"/>
</dbReference>
<keyword evidence="3" id="KW-0808">Transferase</keyword>
<accession>A0A413S0X3</accession>
<dbReference type="InterPro" id="IPR051047">
    <property type="entry name" value="AccD/PCCB"/>
</dbReference>
<sequence length="483" mass="51528">MSTSAKVTARQRIENLLDDNSFVEIGAYVKARNTDFNIQAKDTPSDGVITGYGVINGGLVYVYSQDASVLGGSVGEMHAKKIASLYDMAMKTGSPVIGLIDSTGLRLQESVDGLNAFGQIYMKQSLASGVIPTITAIFGNCGGGLSIVAGLSDFTFMEVENAQLFVNSPNAITENRKEICDNASAKFQSEEAGNVDFVGTEAEVIEGIRNLVSVLPSNNEDEASDLECYDDLNRAAEGIENCGEDTLLALENISDDGFIIEAKRNYAPEMVTAFIKLNGATVGAVANRTKVYDDDMNVAAEFDAKLTAKGCNKAAEFVNFCDAFSIPVLTLTNVNGFAATMCQEKNGAKASSKLVYAFANATVPKVNLIIGDAIGSAYVTMNSKATGADIVYAWPTAKVGMMEAKSAVEIMYADEIANGDANQVINEKVAEYQNLQGSVMAAAARGYVDSIVEPVDTRKYLIGAFEMLYTKFEERPGKKHGTV</sequence>
<dbReference type="GO" id="GO:0004658">
    <property type="term" value="F:propionyl-CoA carboxylase activity"/>
    <property type="evidence" value="ECO:0007669"/>
    <property type="project" value="TreeGrafter"/>
</dbReference>